<dbReference type="EMBL" id="HBUF01058490">
    <property type="protein sequence ID" value="CAG6624912.1"/>
    <property type="molecule type" value="Transcribed_RNA"/>
</dbReference>
<proteinExistence type="predicted"/>
<dbReference type="EMBL" id="HBUF01058492">
    <property type="protein sequence ID" value="CAG6624914.1"/>
    <property type="molecule type" value="Transcribed_RNA"/>
</dbReference>
<protein>
    <submittedName>
        <fullName evidence="1">Uncharacterized protein</fullName>
    </submittedName>
</protein>
<dbReference type="EMBL" id="HBUF01058491">
    <property type="protein sequence ID" value="CAG6624913.1"/>
    <property type="molecule type" value="Transcribed_RNA"/>
</dbReference>
<sequence length="102" mass="11813">MFNVYLFKFLFEVRLFKNQSISTAADGQPQVEIKVHIRRSSCPAFKCLRTSRSRQPLSKSTPWQLFPVHVSLSLDQLIQPLPVGIMRRPPTPRSNNRIALYD</sequence>
<evidence type="ECO:0000313" key="1">
    <source>
        <dbReference type="EMBL" id="CAG6624913.1"/>
    </source>
</evidence>
<dbReference type="AlphaFoldDB" id="A0A8D8VG11"/>
<name>A0A8D8VG11_9HEMI</name>
<reference evidence="1" key="1">
    <citation type="submission" date="2021-05" db="EMBL/GenBank/DDBJ databases">
        <authorList>
            <person name="Alioto T."/>
            <person name="Alioto T."/>
            <person name="Gomez Garrido J."/>
        </authorList>
    </citation>
    <scope>NUCLEOTIDE SEQUENCE</scope>
</reference>
<accession>A0A8D8VG11</accession>
<organism evidence="1">
    <name type="scientific">Cacopsylla melanoneura</name>
    <dbReference type="NCBI Taxonomy" id="428564"/>
    <lineage>
        <taxon>Eukaryota</taxon>
        <taxon>Metazoa</taxon>
        <taxon>Ecdysozoa</taxon>
        <taxon>Arthropoda</taxon>
        <taxon>Hexapoda</taxon>
        <taxon>Insecta</taxon>
        <taxon>Pterygota</taxon>
        <taxon>Neoptera</taxon>
        <taxon>Paraneoptera</taxon>
        <taxon>Hemiptera</taxon>
        <taxon>Sternorrhyncha</taxon>
        <taxon>Psylloidea</taxon>
        <taxon>Psyllidae</taxon>
        <taxon>Psyllinae</taxon>
        <taxon>Cacopsylla</taxon>
    </lineage>
</organism>